<feature type="compositionally biased region" description="Low complexity" evidence="1">
    <location>
        <begin position="188"/>
        <end position="206"/>
    </location>
</feature>
<gene>
    <name evidence="3" type="ORF">HMPREF1624_06077</name>
</gene>
<sequence length="255" mass="27374">MAHRRQSTTDHNGGLNEDGASDTPLHRLPGFGTGLHRQRVAFVRAGETPQTKGSGPTGALPGGAVSDLYLSIVIGQTEKREGSAESVAKTVETSTTDPTTPACDVCRLPLTTPSAAAAHHHETCLVHQVALDHSKPPSSVNRGRLGLAIMSAQGWDPDSGRGLGADQQGMPYPIDAKLRPDRQALGNGPTPSSSASRSRSSGSAASAPPPTRNRKHTRKQLRAMEEDRRRRHDHLREQIMSNKDLDKYLRPQEGE</sequence>
<evidence type="ECO:0000313" key="3">
    <source>
        <dbReference type="EMBL" id="ERS97906.1"/>
    </source>
</evidence>
<accession>U7PSL3</accession>
<dbReference type="SMART" id="SM00443">
    <property type="entry name" value="G_patch"/>
    <property type="match status" value="1"/>
</dbReference>
<dbReference type="Pfam" id="PF01585">
    <property type="entry name" value="G-patch"/>
    <property type="match status" value="1"/>
</dbReference>
<dbReference type="OrthoDB" id="20282at2759"/>
<keyword evidence="4" id="KW-1185">Reference proteome</keyword>
<protein>
    <recommendedName>
        <fullName evidence="2">G-patch domain-containing protein</fullName>
    </recommendedName>
</protein>
<evidence type="ECO:0000256" key="1">
    <source>
        <dbReference type="SAM" id="MobiDB-lite"/>
    </source>
</evidence>
<dbReference type="AlphaFoldDB" id="U7PSL3"/>
<dbReference type="GO" id="GO:0003676">
    <property type="term" value="F:nucleic acid binding"/>
    <property type="evidence" value="ECO:0007669"/>
    <property type="project" value="InterPro"/>
</dbReference>
<dbReference type="InterPro" id="IPR039146">
    <property type="entry name" value="GPANK1"/>
</dbReference>
<name>U7PSL3_SPOS1</name>
<dbReference type="PANTHER" id="PTHR20923:SF1">
    <property type="entry name" value="G PATCH DOMAIN AND ANKYRIN REPEAT-CONTAINING PROTEIN 1"/>
    <property type="match status" value="1"/>
</dbReference>
<dbReference type="STRING" id="1391915.U7PSL3"/>
<dbReference type="InterPro" id="IPR000467">
    <property type="entry name" value="G_patch_dom"/>
</dbReference>
<feature type="domain" description="G-patch" evidence="2">
    <location>
        <begin position="142"/>
        <end position="190"/>
    </location>
</feature>
<feature type="region of interest" description="Disordered" evidence="1">
    <location>
        <begin position="1"/>
        <end position="31"/>
    </location>
</feature>
<dbReference type="HOGENOM" id="CLU_079943_0_0_1"/>
<dbReference type="PANTHER" id="PTHR20923">
    <property type="entry name" value="BAT4 PROTEIN-RELATED"/>
    <property type="match status" value="1"/>
</dbReference>
<feature type="compositionally biased region" description="Basic residues" evidence="1">
    <location>
        <begin position="212"/>
        <end position="221"/>
    </location>
</feature>
<feature type="region of interest" description="Disordered" evidence="1">
    <location>
        <begin position="158"/>
        <end position="255"/>
    </location>
</feature>
<reference evidence="4" key="1">
    <citation type="journal article" date="2014" name="Genome Announc.">
        <title>Genome sequence of the pathogenic fungus Sporothrix schenckii (ATCC 58251).</title>
        <authorList>
            <person name="Cuomo C.A."/>
            <person name="Rodriguez-Del Valle N."/>
            <person name="Perez-Sanchez L."/>
            <person name="Abouelleil A."/>
            <person name="Goldberg J."/>
            <person name="Young S."/>
            <person name="Zeng Q."/>
            <person name="Birren B.W."/>
        </authorList>
    </citation>
    <scope>NUCLEOTIDE SEQUENCE [LARGE SCALE GENOMIC DNA]</scope>
    <source>
        <strain evidence="4">ATCC 58251 / de Perez 2211183</strain>
    </source>
</reference>
<dbReference type="EMBL" id="KI440847">
    <property type="protein sequence ID" value="ERS97906.1"/>
    <property type="molecule type" value="Genomic_DNA"/>
</dbReference>
<dbReference type="eggNOG" id="ENOG502SNBH">
    <property type="taxonomic scope" value="Eukaryota"/>
</dbReference>
<evidence type="ECO:0000313" key="4">
    <source>
        <dbReference type="Proteomes" id="UP000018087"/>
    </source>
</evidence>
<organism evidence="3 4">
    <name type="scientific">Sporothrix schenckii (strain ATCC 58251 / de Perez 2211183)</name>
    <name type="common">Rose-picker's disease fungus</name>
    <dbReference type="NCBI Taxonomy" id="1391915"/>
    <lineage>
        <taxon>Eukaryota</taxon>
        <taxon>Fungi</taxon>
        <taxon>Dikarya</taxon>
        <taxon>Ascomycota</taxon>
        <taxon>Pezizomycotina</taxon>
        <taxon>Sordariomycetes</taxon>
        <taxon>Sordariomycetidae</taxon>
        <taxon>Ophiostomatales</taxon>
        <taxon>Ophiostomataceae</taxon>
        <taxon>Sporothrix</taxon>
    </lineage>
</organism>
<dbReference type="Proteomes" id="UP000018087">
    <property type="component" value="Unassembled WGS sequence"/>
</dbReference>
<feature type="compositionally biased region" description="Basic and acidic residues" evidence="1">
    <location>
        <begin position="243"/>
        <end position="255"/>
    </location>
</feature>
<proteinExistence type="predicted"/>
<evidence type="ECO:0000259" key="2">
    <source>
        <dbReference type="PROSITE" id="PS50174"/>
    </source>
</evidence>
<dbReference type="PROSITE" id="PS50174">
    <property type="entry name" value="G_PATCH"/>
    <property type="match status" value="1"/>
</dbReference>